<keyword evidence="1" id="KW-0723">Serine/threonine-protein kinase</keyword>
<dbReference type="EMBL" id="BNBI01000006">
    <property type="protein sequence ID" value="GHF03602.1"/>
    <property type="molecule type" value="Genomic_DNA"/>
</dbReference>
<accession>A0A919AFE5</accession>
<dbReference type="GO" id="GO:0004674">
    <property type="term" value="F:protein serine/threonine kinase activity"/>
    <property type="evidence" value="ECO:0007669"/>
    <property type="project" value="UniProtKB-KW"/>
</dbReference>
<gene>
    <name evidence="3" type="ORF">GCM10018772_30800</name>
</gene>
<dbReference type="AlphaFoldDB" id="A0A919AFE5"/>
<dbReference type="InterPro" id="IPR003594">
    <property type="entry name" value="HATPase_dom"/>
</dbReference>
<organism evidence="3 4">
    <name type="scientific">Streptomyces fumanus</name>
    <dbReference type="NCBI Taxonomy" id="67302"/>
    <lineage>
        <taxon>Bacteria</taxon>
        <taxon>Bacillati</taxon>
        <taxon>Actinomycetota</taxon>
        <taxon>Actinomycetes</taxon>
        <taxon>Kitasatosporales</taxon>
        <taxon>Streptomycetaceae</taxon>
        <taxon>Streptomyces</taxon>
    </lineage>
</organism>
<dbReference type="SUPFAM" id="SSF55874">
    <property type="entry name" value="ATPase domain of HSP90 chaperone/DNA topoisomerase II/histidine kinase"/>
    <property type="match status" value="1"/>
</dbReference>
<keyword evidence="1" id="KW-0808">Transferase</keyword>
<dbReference type="PANTHER" id="PTHR35526:SF3">
    <property type="entry name" value="ANTI-SIGMA-F FACTOR RSBW"/>
    <property type="match status" value="1"/>
</dbReference>
<keyword evidence="1" id="KW-0418">Kinase</keyword>
<evidence type="ECO:0000256" key="1">
    <source>
        <dbReference type="ARBA" id="ARBA00022527"/>
    </source>
</evidence>
<proteinExistence type="predicted"/>
<evidence type="ECO:0000259" key="2">
    <source>
        <dbReference type="Pfam" id="PF13581"/>
    </source>
</evidence>
<dbReference type="Gene3D" id="3.30.565.10">
    <property type="entry name" value="Histidine kinase-like ATPase, C-terminal domain"/>
    <property type="match status" value="1"/>
</dbReference>
<dbReference type="PANTHER" id="PTHR35526">
    <property type="entry name" value="ANTI-SIGMA-F FACTOR RSBW-RELATED"/>
    <property type="match status" value="1"/>
</dbReference>
<dbReference type="Pfam" id="PF13581">
    <property type="entry name" value="HATPase_c_2"/>
    <property type="match status" value="1"/>
</dbReference>
<sequence>MPASEIFRIPKRKRHVAVARQQVRQVLTGWGITGDHAEVVTLLANELVTNAVTHCRVSHAQVRVILAVDGTEVLLEVSDPDRDRLPRVHDSGPGEEGGRGLALVAALADSWGCRQEAYAKCVWARWKTGADSAPAEQFAQAEQGDHGDQ</sequence>
<keyword evidence="3" id="KW-0067">ATP-binding</keyword>
<evidence type="ECO:0000313" key="3">
    <source>
        <dbReference type="EMBL" id="GHF03602.1"/>
    </source>
</evidence>
<protein>
    <submittedName>
        <fullName evidence="3">ATP-binding protein</fullName>
    </submittedName>
</protein>
<evidence type="ECO:0000313" key="4">
    <source>
        <dbReference type="Proteomes" id="UP000630718"/>
    </source>
</evidence>
<comment type="caution">
    <text evidence="3">The sequence shown here is derived from an EMBL/GenBank/DDBJ whole genome shotgun (WGS) entry which is preliminary data.</text>
</comment>
<dbReference type="Proteomes" id="UP000630718">
    <property type="component" value="Unassembled WGS sequence"/>
</dbReference>
<keyword evidence="4" id="KW-1185">Reference proteome</keyword>
<keyword evidence="3" id="KW-0547">Nucleotide-binding</keyword>
<feature type="domain" description="Histidine kinase/HSP90-like ATPase" evidence="2">
    <location>
        <begin position="9"/>
        <end position="126"/>
    </location>
</feature>
<reference evidence="3" key="1">
    <citation type="journal article" date="2014" name="Int. J. Syst. Evol. Microbiol.">
        <title>Complete genome sequence of Corynebacterium casei LMG S-19264T (=DSM 44701T), isolated from a smear-ripened cheese.</title>
        <authorList>
            <consortium name="US DOE Joint Genome Institute (JGI-PGF)"/>
            <person name="Walter F."/>
            <person name="Albersmeier A."/>
            <person name="Kalinowski J."/>
            <person name="Ruckert C."/>
        </authorList>
    </citation>
    <scope>NUCLEOTIDE SEQUENCE</scope>
    <source>
        <strain evidence="3">JCM 4477</strain>
    </source>
</reference>
<name>A0A919AFE5_9ACTN</name>
<dbReference type="InterPro" id="IPR050267">
    <property type="entry name" value="Anti-sigma-factor_SerPK"/>
</dbReference>
<dbReference type="GO" id="GO:0005524">
    <property type="term" value="F:ATP binding"/>
    <property type="evidence" value="ECO:0007669"/>
    <property type="project" value="UniProtKB-KW"/>
</dbReference>
<dbReference type="CDD" id="cd16936">
    <property type="entry name" value="HATPase_RsbW-like"/>
    <property type="match status" value="1"/>
</dbReference>
<reference evidence="3" key="2">
    <citation type="submission" date="2020-09" db="EMBL/GenBank/DDBJ databases">
        <authorList>
            <person name="Sun Q."/>
            <person name="Ohkuma M."/>
        </authorList>
    </citation>
    <scope>NUCLEOTIDE SEQUENCE</scope>
    <source>
        <strain evidence="3">JCM 4477</strain>
    </source>
</reference>
<dbReference type="RefSeq" id="WP_190204818.1">
    <property type="nucleotide sequence ID" value="NZ_BNBI01000006.1"/>
</dbReference>
<dbReference type="InterPro" id="IPR036890">
    <property type="entry name" value="HATPase_C_sf"/>
</dbReference>